<dbReference type="AlphaFoldDB" id="A0A1Y2ILW5"/>
<dbReference type="SMART" id="SM00355">
    <property type="entry name" value="ZnF_C2H2"/>
    <property type="match status" value="2"/>
</dbReference>
<feature type="region of interest" description="Disordered" evidence="2">
    <location>
        <begin position="14"/>
        <end position="47"/>
    </location>
</feature>
<feature type="domain" description="C2H2-type" evidence="3">
    <location>
        <begin position="132"/>
        <end position="162"/>
    </location>
</feature>
<evidence type="ECO:0000313" key="4">
    <source>
        <dbReference type="EMBL" id="OSD00942.1"/>
    </source>
</evidence>
<reference evidence="4 5" key="1">
    <citation type="journal article" date="2015" name="Biotechnol. Biofuels">
        <title>Enhanced degradation of softwood versus hardwood by the white-rot fungus Pycnoporus coccineus.</title>
        <authorList>
            <person name="Couturier M."/>
            <person name="Navarro D."/>
            <person name="Chevret D."/>
            <person name="Henrissat B."/>
            <person name="Piumi F."/>
            <person name="Ruiz-Duenas F.J."/>
            <person name="Martinez A.T."/>
            <person name="Grigoriev I.V."/>
            <person name="Riley R."/>
            <person name="Lipzen A."/>
            <person name="Berrin J.G."/>
            <person name="Master E.R."/>
            <person name="Rosso M.N."/>
        </authorList>
    </citation>
    <scope>NUCLEOTIDE SEQUENCE [LARGE SCALE GENOMIC DNA]</scope>
    <source>
        <strain evidence="4 5">BRFM310</strain>
    </source>
</reference>
<proteinExistence type="predicted"/>
<keyword evidence="1" id="KW-0863">Zinc-finger</keyword>
<dbReference type="GO" id="GO:0008270">
    <property type="term" value="F:zinc ion binding"/>
    <property type="evidence" value="ECO:0007669"/>
    <property type="project" value="UniProtKB-KW"/>
</dbReference>
<gene>
    <name evidence="4" type="ORF">PYCCODRAFT_1469119</name>
</gene>
<evidence type="ECO:0000256" key="1">
    <source>
        <dbReference type="PROSITE-ProRule" id="PRU00042"/>
    </source>
</evidence>
<dbReference type="InterPro" id="IPR013087">
    <property type="entry name" value="Znf_C2H2_type"/>
</dbReference>
<dbReference type="OrthoDB" id="6365676at2759"/>
<name>A0A1Y2ILW5_TRAC3</name>
<keyword evidence="1" id="KW-0479">Metal-binding</keyword>
<feature type="compositionally biased region" description="Basic and acidic residues" evidence="2">
    <location>
        <begin position="20"/>
        <end position="30"/>
    </location>
</feature>
<organism evidence="4 5">
    <name type="scientific">Trametes coccinea (strain BRFM310)</name>
    <name type="common">Pycnoporus coccineus</name>
    <dbReference type="NCBI Taxonomy" id="1353009"/>
    <lineage>
        <taxon>Eukaryota</taxon>
        <taxon>Fungi</taxon>
        <taxon>Dikarya</taxon>
        <taxon>Basidiomycota</taxon>
        <taxon>Agaricomycotina</taxon>
        <taxon>Agaricomycetes</taxon>
        <taxon>Polyporales</taxon>
        <taxon>Polyporaceae</taxon>
        <taxon>Trametes</taxon>
    </lineage>
</organism>
<evidence type="ECO:0000259" key="3">
    <source>
        <dbReference type="PROSITE" id="PS50157"/>
    </source>
</evidence>
<keyword evidence="1" id="KW-0862">Zinc</keyword>
<feature type="region of interest" description="Disordered" evidence="2">
    <location>
        <begin position="91"/>
        <end position="131"/>
    </location>
</feature>
<dbReference type="PROSITE" id="PS50157">
    <property type="entry name" value="ZINC_FINGER_C2H2_2"/>
    <property type="match status" value="1"/>
</dbReference>
<dbReference type="Gene3D" id="3.30.160.60">
    <property type="entry name" value="Classic Zinc Finger"/>
    <property type="match status" value="1"/>
</dbReference>
<dbReference type="Proteomes" id="UP000193067">
    <property type="component" value="Unassembled WGS sequence"/>
</dbReference>
<accession>A0A1Y2ILW5</accession>
<protein>
    <recommendedName>
        <fullName evidence="3">C2H2-type domain-containing protein</fullName>
    </recommendedName>
</protein>
<evidence type="ECO:0000256" key="2">
    <source>
        <dbReference type="SAM" id="MobiDB-lite"/>
    </source>
</evidence>
<dbReference type="PROSITE" id="PS00028">
    <property type="entry name" value="ZINC_FINGER_C2H2_1"/>
    <property type="match status" value="1"/>
</dbReference>
<keyword evidence="5" id="KW-1185">Reference proteome</keyword>
<dbReference type="EMBL" id="KZ084115">
    <property type="protein sequence ID" value="OSD00942.1"/>
    <property type="molecule type" value="Genomic_DNA"/>
</dbReference>
<sequence>MSEKDKPVSFIARGVMARRVSPDASDHDTQRGAVRPRGLPPPRYKDPPKRMYYYTPPLYTEADFHPSQIFDMGPGELWAITEIQTVKLNAQPGLREPRQRRPLPEPLPGLTKSARGRHVPTAGNSTDPRRKHICPVESCRKAFTKRDHVARHIKTLHRHENYTECNMPFCNYSSARRDNHQIHINRHTHYQEIMACTPDNDFKGIHLLNPQVVHPFSADIKPYKAISIPPLALGLWVFQERQRREEGLDIPRSEESDVERYFRAHPDEVESLLRGDPEWEWKMPPAGPEFTPIDGRSMVGSFKLEIKSDPFRHHTA</sequence>
<dbReference type="STRING" id="1353009.A0A1Y2ILW5"/>
<evidence type="ECO:0000313" key="5">
    <source>
        <dbReference type="Proteomes" id="UP000193067"/>
    </source>
</evidence>